<reference evidence="3" key="1">
    <citation type="submission" date="2020-12" db="EMBL/GenBank/DDBJ databases">
        <title>Methylobrevis albus sp. nov., isolated from fresh water lack sediment.</title>
        <authorList>
            <person name="Zou Q."/>
        </authorList>
    </citation>
    <scope>NUCLEOTIDE SEQUENCE</scope>
    <source>
        <strain evidence="3">L22</strain>
    </source>
</reference>
<name>A0A931HZS7_9HYPH</name>
<accession>A0A931HZS7</accession>
<dbReference type="EMBL" id="JADZLT010000041">
    <property type="protein sequence ID" value="MBH0237117.1"/>
    <property type="molecule type" value="Genomic_DNA"/>
</dbReference>
<proteinExistence type="predicted"/>
<sequence length="341" mass="36948">MPLIDRRRLLLASAGLIGFAATRPAFGAVQPQFSDVVAAARQYPQLRTVLVDRGGTMVLSETLSGPAPERAVNVKSVSKTILATLVGIAIDRGHLKGVDEPIAPHFRDKLPKSPDPRLERVTVGHLLAMRSGLERTSGANYGRWTASTDWVRFALGRPFVDEPGGRMLYSTGNSHVLGALLVRRTDRTLLQLAREWLGEPLGITISPWPRDPQGLYFGGNDMTLSPEALLRFARMTLAGGEFEGRRVVSKAWIDAAFVPQARSPHTGHAYGYGWFQMGPADRPVHYGWGYGGQMVYVVPHLGLSVVITSDPASPSGRTGYVRDLHALLAEEIIPAVTASAG</sequence>
<dbReference type="RefSeq" id="WP_197310220.1">
    <property type="nucleotide sequence ID" value="NZ_JADZLT010000041.1"/>
</dbReference>
<gene>
    <name evidence="3" type="ORF">I5731_04730</name>
</gene>
<dbReference type="InterPro" id="IPR050789">
    <property type="entry name" value="Diverse_Enzym_Activities"/>
</dbReference>
<dbReference type="SUPFAM" id="SSF56601">
    <property type="entry name" value="beta-lactamase/transpeptidase-like"/>
    <property type="match status" value="1"/>
</dbReference>
<dbReference type="Gene3D" id="3.40.710.10">
    <property type="entry name" value="DD-peptidase/beta-lactamase superfamily"/>
    <property type="match status" value="1"/>
</dbReference>
<evidence type="ECO:0000256" key="1">
    <source>
        <dbReference type="SAM" id="SignalP"/>
    </source>
</evidence>
<feature type="domain" description="Beta-lactamase-related" evidence="2">
    <location>
        <begin position="72"/>
        <end position="316"/>
    </location>
</feature>
<dbReference type="InterPro" id="IPR006311">
    <property type="entry name" value="TAT_signal"/>
</dbReference>
<dbReference type="InterPro" id="IPR001466">
    <property type="entry name" value="Beta-lactam-related"/>
</dbReference>
<evidence type="ECO:0000313" key="3">
    <source>
        <dbReference type="EMBL" id="MBH0237117.1"/>
    </source>
</evidence>
<feature type="signal peptide" evidence="1">
    <location>
        <begin position="1"/>
        <end position="27"/>
    </location>
</feature>
<evidence type="ECO:0000313" key="4">
    <source>
        <dbReference type="Proteomes" id="UP000631694"/>
    </source>
</evidence>
<dbReference type="PANTHER" id="PTHR43283:SF7">
    <property type="entry name" value="BETA-LACTAMASE-RELATED DOMAIN-CONTAINING PROTEIN"/>
    <property type="match status" value="1"/>
</dbReference>
<keyword evidence="4" id="KW-1185">Reference proteome</keyword>
<comment type="caution">
    <text evidence="3">The sequence shown here is derived from an EMBL/GenBank/DDBJ whole genome shotgun (WGS) entry which is preliminary data.</text>
</comment>
<evidence type="ECO:0000259" key="2">
    <source>
        <dbReference type="Pfam" id="PF00144"/>
    </source>
</evidence>
<dbReference type="PROSITE" id="PS51318">
    <property type="entry name" value="TAT"/>
    <property type="match status" value="1"/>
</dbReference>
<keyword evidence="1" id="KW-0732">Signal</keyword>
<feature type="chain" id="PRO_5036722035" evidence="1">
    <location>
        <begin position="28"/>
        <end position="341"/>
    </location>
</feature>
<dbReference type="PANTHER" id="PTHR43283">
    <property type="entry name" value="BETA-LACTAMASE-RELATED"/>
    <property type="match status" value="1"/>
</dbReference>
<dbReference type="InterPro" id="IPR012338">
    <property type="entry name" value="Beta-lactam/transpept-like"/>
</dbReference>
<keyword evidence="3" id="KW-0378">Hydrolase</keyword>
<dbReference type="GO" id="GO:0016787">
    <property type="term" value="F:hydrolase activity"/>
    <property type="evidence" value="ECO:0007669"/>
    <property type="project" value="UniProtKB-KW"/>
</dbReference>
<protein>
    <submittedName>
        <fullName evidence="3">Serine hydrolase</fullName>
    </submittedName>
</protein>
<dbReference type="Proteomes" id="UP000631694">
    <property type="component" value="Unassembled WGS sequence"/>
</dbReference>
<organism evidence="3 4">
    <name type="scientific">Methylobrevis albus</name>
    <dbReference type="NCBI Taxonomy" id="2793297"/>
    <lineage>
        <taxon>Bacteria</taxon>
        <taxon>Pseudomonadati</taxon>
        <taxon>Pseudomonadota</taxon>
        <taxon>Alphaproteobacteria</taxon>
        <taxon>Hyphomicrobiales</taxon>
        <taxon>Pleomorphomonadaceae</taxon>
        <taxon>Methylobrevis</taxon>
    </lineage>
</organism>
<dbReference type="AlphaFoldDB" id="A0A931HZS7"/>
<dbReference type="Pfam" id="PF00144">
    <property type="entry name" value="Beta-lactamase"/>
    <property type="match status" value="1"/>
</dbReference>